<dbReference type="OrthoDB" id="45007at2759"/>
<reference evidence="2 3" key="1">
    <citation type="journal article" date="2020" name="Nat. Food">
        <title>A phased Vanilla planifolia genome enables genetic improvement of flavour and production.</title>
        <authorList>
            <person name="Hasing T."/>
            <person name="Tang H."/>
            <person name="Brym M."/>
            <person name="Khazi F."/>
            <person name="Huang T."/>
            <person name="Chambers A.H."/>
        </authorList>
    </citation>
    <scope>NUCLEOTIDE SEQUENCE [LARGE SCALE GENOMIC DNA]</scope>
    <source>
        <tissue evidence="2">Leaf</tissue>
    </source>
</reference>
<dbReference type="UniPathway" id="UPA00113">
    <property type="reaction ID" value="UER00529"/>
</dbReference>
<evidence type="ECO:0000259" key="1">
    <source>
        <dbReference type="Pfam" id="PF00583"/>
    </source>
</evidence>
<dbReference type="Proteomes" id="UP000636800">
    <property type="component" value="Chromosome 10"/>
</dbReference>
<protein>
    <recommendedName>
        <fullName evidence="1">N-acetyltransferase domain-containing protein</fullName>
    </recommendedName>
</protein>
<evidence type="ECO:0000313" key="2">
    <source>
        <dbReference type="EMBL" id="KAG0463693.1"/>
    </source>
</evidence>
<organism evidence="2 3">
    <name type="scientific">Vanilla planifolia</name>
    <name type="common">Vanilla</name>
    <dbReference type="NCBI Taxonomy" id="51239"/>
    <lineage>
        <taxon>Eukaryota</taxon>
        <taxon>Viridiplantae</taxon>
        <taxon>Streptophyta</taxon>
        <taxon>Embryophyta</taxon>
        <taxon>Tracheophyta</taxon>
        <taxon>Spermatophyta</taxon>
        <taxon>Magnoliopsida</taxon>
        <taxon>Liliopsida</taxon>
        <taxon>Asparagales</taxon>
        <taxon>Orchidaceae</taxon>
        <taxon>Vanilloideae</taxon>
        <taxon>Vanilleae</taxon>
        <taxon>Vanilla</taxon>
    </lineage>
</organism>
<dbReference type="PANTHER" id="PTHR13355">
    <property type="entry name" value="GLUCOSAMINE 6-PHOSPHATE N-ACETYLTRANSFERASE"/>
    <property type="match status" value="1"/>
</dbReference>
<dbReference type="SUPFAM" id="SSF55729">
    <property type="entry name" value="Acyl-CoA N-acyltransferases (Nat)"/>
    <property type="match status" value="1"/>
</dbReference>
<accession>A0A835Q2W3</accession>
<name>A0A835Q2W3_VANPL</name>
<feature type="domain" description="N-acetyltransferase" evidence="1">
    <location>
        <begin position="134"/>
        <end position="187"/>
    </location>
</feature>
<comment type="caution">
    <text evidence="2">The sequence shown here is derived from an EMBL/GenBank/DDBJ whole genome shotgun (WGS) entry which is preliminary data.</text>
</comment>
<keyword evidence="3" id="KW-1185">Reference proteome</keyword>
<dbReference type="Pfam" id="PF00583">
    <property type="entry name" value="Acetyltransf_1"/>
    <property type="match status" value="1"/>
</dbReference>
<dbReference type="GO" id="GO:0008080">
    <property type="term" value="F:N-acetyltransferase activity"/>
    <property type="evidence" value="ECO:0007669"/>
    <property type="project" value="TreeGrafter"/>
</dbReference>
<dbReference type="Gene3D" id="3.40.630.30">
    <property type="match status" value="1"/>
</dbReference>
<dbReference type="InterPro" id="IPR016181">
    <property type="entry name" value="Acyl_CoA_acyltransferase"/>
</dbReference>
<dbReference type="AlphaFoldDB" id="A0A835Q2W3"/>
<sequence>MLLCSCPPVLSASLPPFSSPNKHNSRRKLPPILISTNPVHLDLLRLRDLLMFAGHSCHRFPVLDGEGRVEPIDPVKLRKAVCNSFIVVSVFCRSRFLPSAAAAADVSGKVCTGEVTDFGLVEFLEKAARTPSPDHHLVGFGRAVSDGGLTASIHDVVVMPSLQRRGIGRKIVERIIRVLTNKGIYDISVLCSKKER</sequence>
<dbReference type="EMBL" id="JADCNL010000010">
    <property type="protein sequence ID" value="KAG0463693.1"/>
    <property type="molecule type" value="Genomic_DNA"/>
</dbReference>
<evidence type="ECO:0000313" key="3">
    <source>
        <dbReference type="Proteomes" id="UP000636800"/>
    </source>
</evidence>
<dbReference type="PANTHER" id="PTHR13355:SF15">
    <property type="entry name" value="GCN5-RELATED N-ACETYLTRANSFERASE 3, CHLOROPLASTIC"/>
    <property type="match status" value="1"/>
</dbReference>
<gene>
    <name evidence="2" type="ORF">HPP92_019762</name>
</gene>
<proteinExistence type="predicted"/>
<dbReference type="InterPro" id="IPR000182">
    <property type="entry name" value="GNAT_dom"/>
</dbReference>
<dbReference type="GO" id="GO:0006048">
    <property type="term" value="P:UDP-N-acetylglucosamine biosynthetic process"/>
    <property type="evidence" value="ECO:0007669"/>
    <property type="project" value="UniProtKB-UniPathway"/>
</dbReference>
<dbReference type="InterPro" id="IPR039143">
    <property type="entry name" value="GNPNAT1-like"/>
</dbReference>
<dbReference type="CDD" id="cd04301">
    <property type="entry name" value="NAT_SF"/>
    <property type="match status" value="1"/>
</dbReference>